<comment type="caution">
    <text evidence="1">The sequence shown here is derived from an EMBL/GenBank/DDBJ whole genome shotgun (WGS) entry which is preliminary data.</text>
</comment>
<dbReference type="Proteomes" id="UP000789901">
    <property type="component" value="Unassembled WGS sequence"/>
</dbReference>
<evidence type="ECO:0000313" key="2">
    <source>
        <dbReference type="Proteomes" id="UP000789901"/>
    </source>
</evidence>
<dbReference type="PANTHER" id="PTHR46880:SF5">
    <property type="entry name" value="DUF4371 DOMAIN-CONTAINING PROTEIN"/>
    <property type="match status" value="1"/>
</dbReference>
<sequence length="218" mass="25297">KFNNIFTEGTEWFKEQYLIQHLNSKNHQKAQEIELHTQLTIHEKNLRIIQNMRNMYWLVENNIATFNIKDLCSLVEMQIQNKEEYIISTSACTIRSVFLNTTVLDERCKYGSYSNNYAGRDFIEAIVRVIEESTIKELFKSLTWSIMIDKSTTITNHKNFAIVSKHLVNNILCYRYLEIIQLTSGAANSITSELLHFFTAKNIPTKALYHMGSDGASV</sequence>
<feature type="non-terminal residue" evidence="1">
    <location>
        <position position="218"/>
    </location>
</feature>
<dbReference type="EMBL" id="CAJVQB010137658">
    <property type="protein sequence ID" value="CAG8854412.1"/>
    <property type="molecule type" value="Genomic_DNA"/>
</dbReference>
<reference evidence="1 2" key="1">
    <citation type="submission" date="2021-06" db="EMBL/GenBank/DDBJ databases">
        <authorList>
            <person name="Kallberg Y."/>
            <person name="Tangrot J."/>
            <person name="Rosling A."/>
        </authorList>
    </citation>
    <scope>NUCLEOTIDE SEQUENCE [LARGE SCALE GENOMIC DNA]</scope>
    <source>
        <strain evidence="1 2">120-4 pot B 10/14</strain>
    </source>
</reference>
<proteinExistence type="predicted"/>
<feature type="non-terminal residue" evidence="1">
    <location>
        <position position="1"/>
    </location>
</feature>
<gene>
    <name evidence="1" type="ORF">GMARGA_LOCUS43233</name>
</gene>
<keyword evidence="2" id="KW-1185">Reference proteome</keyword>
<protein>
    <submittedName>
        <fullName evidence="1">6490_t:CDS:1</fullName>
    </submittedName>
</protein>
<name>A0ABN7XHG6_GIGMA</name>
<evidence type="ECO:0000313" key="1">
    <source>
        <dbReference type="EMBL" id="CAG8854412.1"/>
    </source>
</evidence>
<accession>A0ABN7XHG6</accession>
<organism evidence="1 2">
    <name type="scientific">Gigaspora margarita</name>
    <dbReference type="NCBI Taxonomy" id="4874"/>
    <lineage>
        <taxon>Eukaryota</taxon>
        <taxon>Fungi</taxon>
        <taxon>Fungi incertae sedis</taxon>
        <taxon>Mucoromycota</taxon>
        <taxon>Glomeromycotina</taxon>
        <taxon>Glomeromycetes</taxon>
        <taxon>Diversisporales</taxon>
        <taxon>Gigasporaceae</taxon>
        <taxon>Gigaspora</taxon>
    </lineage>
</organism>
<dbReference type="PANTHER" id="PTHR46880">
    <property type="entry name" value="RAS-ASSOCIATING DOMAIN-CONTAINING PROTEIN"/>
    <property type="match status" value="1"/>
</dbReference>